<dbReference type="AlphaFoldDB" id="A0AAV3XMD5"/>
<proteinExistence type="predicted"/>
<dbReference type="EMBL" id="BLAY01000238">
    <property type="protein sequence ID" value="GET43639.1"/>
    <property type="molecule type" value="Genomic_DNA"/>
</dbReference>
<evidence type="ECO:0000313" key="2">
    <source>
        <dbReference type="Proteomes" id="UP001050975"/>
    </source>
</evidence>
<sequence>MHRDLFAAYLSRYVNDEDNLLLHLAQNEWERSEPYLMQAWKDFQINCEQVGASERRLSHSSSEQFCMKPETVSQIAIIEQKANFNSWPDSSPL</sequence>
<reference evidence="1" key="1">
    <citation type="submission" date="2019-10" db="EMBL/GenBank/DDBJ databases">
        <title>Draft genome sequece of Microseira wollei NIES-4236.</title>
        <authorList>
            <person name="Yamaguchi H."/>
            <person name="Suzuki S."/>
            <person name="Kawachi M."/>
        </authorList>
    </citation>
    <scope>NUCLEOTIDE SEQUENCE</scope>
    <source>
        <strain evidence="1">NIES-4236</strain>
    </source>
</reference>
<comment type="caution">
    <text evidence="1">The sequence shown here is derived from an EMBL/GenBank/DDBJ whole genome shotgun (WGS) entry which is preliminary data.</text>
</comment>
<keyword evidence="2" id="KW-1185">Reference proteome</keyword>
<name>A0AAV3XMD5_9CYAN</name>
<dbReference type="Proteomes" id="UP001050975">
    <property type="component" value="Unassembled WGS sequence"/>
</dbReference>
<gene>
    <name evidence="1" type="ORF">MiSe_84640</name>
</gene>
<accession>A0AAV3XMD5</accession>
<organism evidence="1 2">
    <name type="scientific">Microseira wollei NIES-4236</name>
    <dbReference type="NCBI Taxonomy" id="2530354"/>
    <lineage>
        <taxon>Bacteria</taxon>
        <taxon>Bacillati</taxon>
        <taxon>Cyanobacteriota</taxon>
        <taxon>Cyanophyceae</taxon>
        <taxon>Oscillatoriophycideae</taxon>
        <taxon>Aerosakkonematales</taxon>
        <taxon>Aerosakkonemataceae</taxon>
        <taxon>Microseira</taxon>
    </lineage>
</organism>
<protein>
    <submittedName>
        <fullName evidence="1">Transposase, IS608 family protein</fullName>
    </submittedName>
</protein>
<evidence type="ECO:0000313" key="1">
    <source>
        <dbReference type="EMBL" id="GET43639.1"/>
    </source>
</evidence>